<feature type="compositionally biased region" description="Basic and acidic residues" evidence="5">
    <location>
        <begin position="117"/>
        <end position="134"/>
    </location>
</feature>
<dbReference type="SUPFAM" id="SSF47576">
    <property type="entry name" value="Calponin-homology domain, CH-domain"/>
    <property type="match status" value="1"/>
</dbReference>
<dbReference type="InterPro" id="IPR022189">
    <property type="entry name" value="SMTN"/>
</dbReference>
<dbReference type="InterPro" id="IPR050540">
    <property type="entry name" value="F-actin_Monoox_Mical"/>
</dbReference>
<dbReference type="FunFam" id="1.10.418.10:FF:000009">
    <property type="entry name" value="smoothelin isoform X2"/>
    <property type="match status" value="1"/>
</dbReference>
<proteinExistence type="inferred from homology"/>
<evidence type="ECO:0000259" key="6">
    <source>
        <dbReference type="PROSITE" id="PS50021"/>
    </source>
</evidence>
<evidence type="ECO:0000256" key="2">
    <source>
        <dbReference type="ARBA" id="ARBA00023054"/>
    </source>
</evidence>
<dbReference type="SMART" id="SM00033">
    <property type="entry name" value="CH"/>
    <property type="match status" value="1"/>
</dbReference>
<feature type="domain" description="Calponin-homology (CH)" evidence="6">
    <location>
        <begin position="233"/>
        <end position="339"/>
    </location>
</feature>
<dbReference type="Pfam" id="PF12510">
    <property type="entry name" value="Smoothelin"/>
    <property type="match status" value="1"/>
</dbReference>
<dbReference type="PANTHER" id="PTHR23167:SF88">
    <property type="entry name" value="CALPONIN-HOMOLOGY (CH) DOMAIN-CONTAINING PROTEIN"/>
    <property type="match status" value="1"/>
</dbReference>
<dbReference type="InterPro" id="IPR036872">
    <property type="entry name" value="CH_dom_sf"/>
</dbReference>
<dbReference type="InterPro" id="IPR001715">
    <property type="entry name" value="CH_dom"/>
</dbReference>
<reference evidence="7" key="1">
    <citation type="journal article" date="2017" name="Toxicon">
        <title>Venom-gland transcriptomics and venom proteomics of the Hentz striped scorpion (Centruroides hentzi; Buthidae) reveal high toxin diversity in a harmless member of a lethal family.</title>
        <authorList>
            <person name="Ward M.J."/>
            <person name="Ellsworth S.A."/>
            <person name="Rokyta D.R."/>
        </authorList>
    </citation>
    <scope>NUCLEOTIDE SEQUENCE</scope>
    <source>
        <tissue evidence="7">Venom gland</tissue>
    </source>
</reference>
<dbReference type="PANTHER" id="PTHR23167">
    <property type="entry name" value="CALPONIN HOMOLOGY DOMAIN-CONTAINING PROTEIN DDB_G0272472-RELATED"/>
    <property type="match status" value="1"/>
</dbReference>
<evidence type="ECO:0000256" key="4">
    <source>
        <dbReference type="SAM" id="Coils"/>
    </source>
</evidence>
<evidence type="ECO:0000256" key="5">
    <source>
        <dbReference type="SAM" id="MobiDB-lite"/>
    </source>
</evidence>
<dbReference type="CDD" id="cd21200">
    <property type="entry name" value="CH_SMTN-like"/>
    <property type="match status" value="1"/>
</dbReference>
<dbReference type="PROSITE" id="PS50021">
    <property type="entry name" value="CH"/>
    <property type="match status" value="1"/>
</dbReference>
<feature type="region of interest" description="Disordered" evidence="5">
    <location>
        <begin position="86"/>
        <end position="134"/>
    </location>
</feature>
<keyword evidence="2 4" id="KW-0175">Coiled coil</keyword>
<accession>A0A2I9LPR5</accession>
<organism evidence="7">
    <name type="scientific">Centruroides hentzi</name>
    <dbReference type="NCBI Taxonomy" id="88313"/>
    <lineage>
        <taxon>Eukaryota</taxon>
        <taxon>Metazoa</taxon>
        <taxon>Ecdysozoa</taxon>
        <taxon>Arthropoda</taxon>
        <taxon>Chelicerata</taxon>
        <taxon>Arachnida</taxon>
        <taxon>Scorpiones</taxon>
        <taxon>Buthida</taxon>
        <taxon>Buthoidea</taxon>
        <taxon>Buthidae</taxon>
        <taxon>Centruroides</taxon>
    </lineage>
</organism>
<dbReference type="AlphaFoldDB" id="A0A2I9LPR5"/>
<protein>
    <submittedName>
        <fullName evidence="7">Smoothelin</fullName>
    </submittedName>
</protein>
<evidence type="ECO:0000256" key="1">
    <source>
        <dbReference type="ARBA" id="ARBA00022553"/>
    </source>
</evidence>
<dbReference type="Pfam" id="PF00307">
    <property type="entry name" value="CH"/>
    <property type="match status" value="1"/>
</dbReference>
<feature type="region of interest" description="Disordered" evidence="5">
    <location>
        <begin position="149"/>
        <end position="179"/>
    </location>
</feature>
<evidence type="ECO:0000256" key="3">
    <source>
        <dbReference type="ARBA" id="ARBA00061655"/>
    </source>
</evidence>
<dbReference type="EMBL" id="GFWZ01000388">
    <property type="protein sequence ID" value="MBW20378.1"/>
    <property type="molecule type" value="Transcribed_RNA"/>
</dbReference>
<name>A0A2I9LPR5_9SCOR</name>
<comment type="similarity">
    <text evidence="3">Belongs to the smoothelin family.</text>
</comment>
<feature type="compositionally biased region" description="Polar residues" evidence="5">
    <location>
        <begin position="98"/>
        <end position="107"/>
    </location>
</feature>
<dbReference type="Gene3D" id="1.10.418.10">
    <property type="entry name" value="Calponin-like domain"/>
    <property type="match status" value="1"/>
</dbReference>
<keyword evidence="1" id="KW-0597">Phosphoprotein</keyword>
<sequence>MSGADGVDLNSIEDEVRLYEMLDATEDFDERKMIRARLKEVQTAQRAKRDEMMKKREEERERAIRERFQEAAEQKKRTLAMYDQMAKSSPAGGPKSLDINTYKNADGTTKEAVVPAPKRDLVEEGIQQRKREADERKRRILAAYDVAAKSGAPGPKSLDVDTLQKPEVPEPTPPKPAPSCTFAMSGGIPQISKENQAKPSARSKFQQMDANVPKPQGANRPNFRAPGVGRSATDVKEMLLSWCKNKTKGYQNVDIQNFSTSWNDGMAFCALIHHFHPDAFDFNALNPKNRRKNFELAFRVADEKSNIAPLLDVEDMVLMKKPDWKCVFTYVQSLYRHLHNLD</sequence>
<feature type="compositionally biased region" description="Basic and acidic residues" evidence="5">
    <location>
        <begin position="158"/>
        <end position="168"/>
    </location>
</feature>
<feature type="coiled-coil region" evidence="4">
    <location>
        <begin position="41"/>
        <end position="74"/>
    </location>
</feature>
<evidence type="ECO:0000313" key="7">
    <source>
        <dbReference type="EMBL" id="MBW20378.1"/>
    </source>
</evidence>